<name>A0A3Q8WUU2_9ACTO</name>
<accession>A0A3Q8WUU2</accession>
<feature type="compositionally biased region" description="Basic and acidic residues" evidence="1">
    <location>
        <begin position="26"/>
        <end position="47"/>
    </location>
</feature>
<dbReference type="RefSeq" id="WP_126041179.1">
    <property type="nucleotide sequence ID" value="NZ_CP034438.1"/>
</dbReference>
<dbReference type="AlphaFoldDB" id="A0A3Q8WUU2"/>
<evidence type="ECO:0000313" key="3">
    <source>
        <dbReference type="EMBL" id="AZN30441.1"/>
    </source>
</evidence>
<feature type="region of interest" description="Disordered" evidence="1">
    <location>
        <begin position="1"/>
        <end position="172"/>
    </location>
</feature>
<keyword evidence="4" id="KW-1185">Reference proteome</keyword>
<feature type="transmembrane region" description="Helical" evidence="2">
    <location>
        <begin position="194"/>
        <end position="215"/>
    </location>
</feature>
<organism evidence="3 4">
    <name type="scientific">Flaviflexus salsibiostraticola</name>
    <dbReference type="NCBI Taxonomy" id="1282737"/>
    <lineage>
        <taxon>Bacteria</taxon>
        <taxon>Bacillati</taxon>
        <taxon>Actinomycetota</taxon>
        <taxon>Actinomycetes</taxon>
        <taxon>Actinomycetales</taxon>
        <taxon>Actinomycetaceae</taxon>
        <taxon>Flaviflexus</taxon>
    </lineage>
</organism>
<reference evidence="3 4" key="1">
    <citation type="submission" date="2018-12" db="EMBL/GenBank/DDBJ databases">
        <title>Complete genome sequence of Flaviflexus salsibiostraticola KCTC 33148.</title>
        <authorList>
            <person name="Bae J.-W."/>
        </authorList>
    </citation>
    <scope>NUCLEOTIDE SEQUENCE [LARGE SCALE GENOMIC DNA]</scope>
    <source>
        <strain evidence="3 4">KCTC 33148</strain>
    </source>
</reference>
<keyword evidence="2" id="KW-1133">Transmembrane helix</keyword>
<feature type="transmembrane region" description="Helical" evidence="2">
    <location>
        <begin position="235"/>
        <end position="257"/>
    </location>
</feature>
<keyword evidence="2" id="KW-0812">Transmembrane</keyword>
<evidence type="ECO:0000256" key="2">
    <source>
        <dbReference type="SAM" id="Phobius"/>
    </source>
</evidence>
<feature type="compositionally biased region" description="Basic and acidic residues" evidence="1">
    <location>
        <begin position="87"/>
        <end position="98"/>
    </location>
</feature>
<gene>
    <name evidence="3" type="ORF">EJO69_09085</name>
</gene>
<dbReference type="KEGG" id="fsl:EJO69_09085"/>
<dbReference type="OrthoDB" id="3256579at2"/>
<keyword evidence="2" id="KW-0472">Membrane</keyword>
<proteinExistence type="predicted"/>
<protein>
    <submittedName>
        <fullName evidence="3">Uncharacterized protein</fullName>
    </submittedName>
</protein>
<feature type="compositionally biased region" description="Polar residues" evidence="1">
    <location>
        <begin position="136"/>
        <end position="145"/>
    </location>
</feature>
<feature type="transmembrane region" description="Helical" evidence="2">
    <location>
        <begin position="264"/>
        <end position="285"/>
    </location>
</feature>
<evidence type="ECO:0000313" key="4">
    <source>
        <dbReference type="Proteomes" id="UP000270021"/>
    </source>
</evidence>
<feature type="compositionally biased region" description="Basic and acidic residues" evidence="1">
    <location>
        <begin position="70"/>
        <end position="79"/>
    </location>
</feature>
<feature type="transmembrane region" description="Helical" evidence="2">
    <location>
        <begin position="320"/>
        <end position="337"/>
    </location>
</feature>
<sequence>MSTPTDPYSRPDHEDGNDDILDPLPEQDRPAEGFDAERPVDDHDRTQADAPAARPHDEEPPGLDVDSETESTRSWRPDFLDEEPKEETDRERWEREFGSDGPTERPTNVDDTRTTPFATRNAVDGPDATVVAPPTGTGSYPTRTSVFARPPAGDEDSPFASTPPEAHRPAAFPAERGFGHSFEEPIPEEPRGRAWAHVGVFFATLLLAPLAWYLVADAGVRLSGMEGSAWNTGTVDWIVVLELLGALLCLAVLWFVASFSSVGPIVIGAIIALMGLVAVFAPTVAQDVLQSSQMQNFAAYNDFTGNVGHHLTNDLASGRLAVYGFLLLMTGVVSHNARRHGAERGEAFGRRDVLLSRRSDA</sequence>
<evidence type="ECO:0000256" key="1">
    <source>
        <dbReference type="SAM" id="MobiDB-lite"/>
    </source>
</evidence>
<dbReference type="Proteomes" id="UP000270021">
    <property type="component" value="Chromosome"/>
</dbReference>
<dbReference type="EMBL" id="CP034438">
    <property type="protein sequence ID" value="AZN30441.1"/>
    <property type="molecule type" value="Genomic_DNA"/>
</dbReference>